<evidence type="ECO:0000313" key="5">
    <source>
        <dbReference type="EMBL" id="MCG9027050.1"/>
    </source>
</evidence>
<dbReference type="InterPro" id="IPR039418">
    <property type="entry name" value="LexA-like"/>
</dbReference>
<dbReference type="PROSITE" id="PS50943">
    <property type="entry name" value="HTH_CROC1"/>
    <property type="match status" value="1"/>
</dbReference>
<dbReference type="SMART" id="SM00530">
    <property type="entry name" value="HTH_XRE"/>
    <property type="match status" value="1"/>
</dbReference>
<protein>
    <submittedName>
        <fullName evidence="5">Helix-turn-helix transcriptional regulator</fullName>
    </submittedName>
</protein>
<dbReference type="SUPFAM" id="SSF51306">
    <property type="entry name" value="LexA/Signal peptidase"/>
    <property type="match status" value="1"/>
</dbReference>
<dbReference type="Gene3D" id="2.10.109.10">
    <property type="entry name" value="Umud Fragment, subunit A"/>
    <property type="match status" value="1"/>
</dbReference>
<dbReference type="InterPro" id="IPR010982">
    <property type="entry name" value="Lambda_DNA-bd_dom_sf"/>
</dbReference>
<comment type="caution">
    <text evidence="5">The sequence shown here is derived from an EMBL/GenBank/DDBJ whole genome shotgun (WGS) entry which is preliminary data.</text>
</comment>
<evidence type="ECO:0000313" key="6">
    <source>
        <dbReference type="Proteomes" id="UP001200247"/>
    </source>
</evidence>
<evidence type="ECO:0000256" key="2">
    <source>
        <dbReference type="ARBA" id="ARBA00023125"/>
    </source>
</evidence>
<dbReference type="InterPro" id="IPR036286">
    <property type="entry name" value="LexA/Signal_pep-like_sf"/>
</dbReference>
<proteinExistence type="predicted"/>
<dbReference type="CDD" id="cd00093">
    <property type="entry name" value="HTH_XRE"/>
    <property type="match status" value="1"/>
</dbReference>
<keyword evidence="1" id="KW-0805">Transcription regulation</keyword>
<keyword evidence="3" id="KW-0804">Transcription</keyword>
<feature type="domain" description="HTH cro/C1-type" evidence="4">
    <location>
        <begin position="31"/>
        <end position="72"/>
    </location>
</feature>
<dbReference type="Pfam" id="PF00717">
    <property type="entry name" value="Peptidase_S24"/>
    <property type="match status" value="1"/>
</dbReference>
<dbReference type="Pfam" id="PF01381">
    <property type="entry name" value="HTH_3"/>
    <property type="match status" value="1"/>
</dbReference>
<dbReference type="Gene3D" id="1.10.260.40">
    <property type="entry name" value="lambda repressor-like DNA-binding domains"/>
    <property type="match status" value="1"/>
</dbReference>
<evidence type="ECO:0000256" key="1">
    <source>
        <dbReference type="ARBA" id="ARBA00023015"/>
    </source>
</evidence>
<reference evidence="5 6" key="1">
    <citation type="submission" date="2021-10" db="EMBL/GenBank/DDBJ databases">
        <title>Whole-genome sequencing analysis of Laribacter hongkongensis: virulence gene profiles, carbohydrate-active enzyme prediction, and antimicrobial resistance characterization.</title>
        <authorList>
            <person name="Yuan P."/>
            <person name="Zhan Y."/>
            <person name="Chen D."/>
        </authorList>
    </citation>
    <scope>NUCLEOTIDE SEQUENCE [LARGE SCALE GENOMIC DNA]</scope>
    <source>
        <strain evidence="5 6">W67</strain>
    </source>
</reference>
<dbReference type="InterPro" id="IPR015927">
    <property type="entry name" value="Peptidase_S24_S26A/B/C"/>
</dbReference>
<dbReference type="GO" id="GO:0003677">
    <property type="term" value="F:DNA binding"/>
    <property type="evidence" value="ECO:0007669"/>
    <property type="project" value="UniProtKB-KW"/>
</dbReference>
<evidence type="ECO:0000259" key="4">
    <source>
        <dbReference type="PROSITE" id="PS50943"/>
    </source>
</evidence>
<organism evidence="5 6">
    <name type="scientific">Laribacter hongkongensis</name>
    <dbReference type="NCBI Taxonomy" id="168471"/>
    <lineage>
        <taxon>Bacteria</taxon>
        <taxon>Pseudomonadati</taxon>
        <taxon>Pseudomonadota</taxon>
        <taxon>Betaproteobacteria</taxon>
        <taxon>Neisseriales</taxon>
        <taxon>Aquaspirillaceae</taxon>
        <taxon>Laribacter</taxon>
    </lineage>
</organism>
<accession>A0ABD4STJ0</accession>
<dbReference type="PANTHER" id="PTHR40661:SF3">
    <property type="entry name" value="FELS-1 PROPHAGE TRANSCRIPTIONAL REGULATOR"/>
    <property type="match status" value="1"/>
</dbReference>
<dbReference type="CDD" id="cd06529">
    <property type="entry name" value="S24_LexA-like"/>
    <property type="match status" value="1"/>
</dbReference>
<dbReference type="PANTHER" id="PTHR40661">
    <property type="match status" value="1"/>
</dbReference>
<evidence type="ECO:0000256" key="3">
    <source>
        <dbReference type="ARBA" id="ARBA00023163"/>
    </source>
</evidence>
<dbReference type="AlphaFoldDB" id="A0ABD4STJ0"/>
<dbReference type="Proteomes" id="UP001200247">
    <property type="component" value="Unassembled WGS sequence"/>
</dbReference>
<keyword evidence="2" id="KW-0238">DNA-binding</keyword>
<sequence length="246" mass="26990">MTDAKPKDENLCASLSGRIEHLTELCGGPGETARKVGVSNTTLQRWRNGEVDLSTSNLVKLADAAGVTVEWLATGRGKMRADALPVTEDPCGHQCPCVDTLGNPVNLTDFVFVPRYNLKASAGHGLDANGEKPIFSMAFRRYWIDNFLRLDPHNLSVLSVRGDSMEGVLNDRDVILIDHADNTPKEGVYVLRIDGDLIVKRVQRKPGGKIGIISANEAYDTYDVDMNAPPQDFAIIGRVVWFGRQL</sequence>
<dbReference type="RefSeq" id="WP_239859568.1">
    <property type="nucleotide sequence ID" value="NZ_JAJAXM010000035.1"/>
</dbReference>
<dbReference type="SUPFAM" id="SSF47413">
    <property type="entry name" value="lambda repressor-like DNA-binding domains"/>
    <property type="match status" value="1"/>
</dbReference>
<dbReference type="EMBL" id="JAJAXM010000035">
    <property type="protein sequence ID" value="MCG9027050.1"/>
    <property type="molecule type" value="Genomic_DNA"/>
</dbReference>
<name>A0ABD4STJ0_9NEIS</name>
<dbReference type="InterPro" id="IPR001387">
    <property type="entry name" value="Cro/C1-type_HTH"/>
</dbReference>
<gene>
    <name evidence="5" type="ORF">LH440_14280</name>
</gene>